<dbReference type="AlphaFoldDB" id="A0A644WZY0"/>
<accession>A0A644WZY0</accession>
<gene>
    <name evidence="1" type="ORF">SDC9_55772</name>
</gene>
<dbReference type="EMBL" id="VSSQ01001571">
    <property type="protein sequence ID" value="MPM09455.1"/>
    <property type="molecule type" value="Genomic_DNA"/>
</dbReference>
<evidence type="ECO:0000313" key="1">
    <source>
        <dbReference type="EMBL" id="MPM09455.1"/>
    </source>
</evidence>
<organism evidence="1">
    <name type="scientific">bioreactor metagenome</name>
    <dbReference type="NCBI Taxonomy" id="1076179"/>
    <lineage>
        <taxon>unclassified sequences</taxon>
        <taxon>metagenomes</taxon>
        <taxon>ecological metagenomes</taxon>
    </lineage>
</organism>
<name>A0A644WZY0_9ZZZZ</name>
<sequence>MASEALCLLFIFTLLFYSKVKIKREMGMKMLNVSEVLTILEKGGLTSSMQVVLRWIRQGDLPAVQKTRKEGYQIEQSDLADFIAKKKEAAASTESTEQTTDDYQAGYQAAIKNLLEKAMVSGSGDLFLFRKNASIPIHLADFKEMAARNFSTGKNNSFYQTAIKNLFHPFGRKTPENVIYVYPLGDYYKLANLIISKEELSDFMKEMDLEGASLSAVFARLYLYYLISGKVK</sequence>
<reference evidence="1" key="1">
    <citation type="submission" date="2019-08" db="EMBL/GenBank/DDBJ databases">
        <authorList>
            <person name="Kucharzyk K."/>
            <person name="Murdoch R.W."/>
            <person name="Higgins S."/>
            <person name="Loffler F."/>
        </authorList>
    </citation>
    <scope>NUCLEOTIDE SEQUENCE</scope>
</reference>
<protein>
    <recommendedName>
        <fullName evidence="2">Helix-turn-helix domain-containing protein</fullName>
    </recommendedName>
</protein>
<proteinExistence type="predicted"/>
<comment type="caution">
    <text evidence="1">The sequence shown here is derived from an EMBL/GenBank/DDBJ whole genome shotgun (WGS) entry which is preliminary data.</text>
</comment>
<evidence type="ECO:0008006" key="2">
    <source>
        <dbReference type="Google" id="ProtNLM"/>
    </source>
</evidence>